<dbReference type="PIRSF" id="PIRSF006232">
    <property type="entry name" value="Pirin"/>
    <property type="match status" value="1"/>
</dbReference>
<keyword evidence="2" id="KW-0479">Metal-binding</keyword>
<dbReference type="CDD" id="cd02910">
    <property type="entry name" value="cupin_Yhhw_N"/>
    <property type="match status" value="1"/>
</dbReference>
<gene>
    <name evidence="6" type="ordered locus">Cyan7425_4378</name>
</gene>
<dbReference type="Gene3D" id="2.60.120.10">
    <property type="entry name" value="Jelly Rolls"/>
    <property type="match status" value="2"/>
</dbReference>
<evidence type="ECO:0000256" key="2">
    <source>
        <dbReference type="PIRSR" id="PIRSR006232-1"/>
    </source>
</evidence>
<dbReference type="GO" id="GO:0046872">
    <property type="term" value="F:metal ion binding"/>
    <property type="evidence" value="ECO:0007669"/>
    <property type="project" value="UniProtKB-KW"/>
</dbReference>
<evidence type="ECO:0000259" key="4">
    <source>
        <dbReference type="Pfam" id="PF02678"/>
    </source>
</evidence>
<dbReference type="InterPro" id="IPR012093">
    <property type="entry name" value="Pirin"/>
</dbReference>
<feature type="binding site" evidence="2">
    <location>
        <position position="64"/>
    </location>
    <ligand>
        <name>Fe cation</name>
        <dbReference type="ChEBI" id="CHEBI:24875"/>
    </ligand>
</feature>
<feature type="domain" description="Quercetin 2,3-dioxygenase C-terminal cupin" evidence="5">
    <location>
        <begin position="153"/>
        <end position="238"/>
    </location>
</feature>
<dbReference type="Pfam" id="PF17954">
    <property type="entry name" value="Pirin_C_2"/>
    <property type="match status" value="1"/>
</dbReference>
<feature type="binding site" evidence="2">
    <location>
        <position position="110"/>
    </location>
    <ligand>
        <name>Fe cation</name>
        <dbReference type="ChEBI" id="CHEBI:24875"/>
    </ligand>
</feature>
<reference evidence="6" key="1">
    <citation type="submission" date="2009-01" db="EMBL/GenBank/DDBJ databases">
        <title>Complete sequence of chromosome Cyanothece sp. PCC 7425.</title>
        <authorList>
            <consortium name="US DOE Joint Genome Institute"/>
            <person name="Lucas S."/>
            <person name="Copeland A."/>
            <person name="Lapidus A."/>
            <person name="Glavina del Rio T."/>
            <person name="Dalin E."/>
            <person name="Tice H."/>
            <person name="Bruce D."/>
            <person name="Goodwin L."/>
            <person name="Pitluck S."/>
            <person name="Sims D."/>
            <person name="Meineke L."/>
            <person name="Brettin T."/>
            <person name="Detter J.C."/>
            <person name="Han C."/>
            <person name="Larimer F."/>
            <person name="Land M."/>
            <person name="Hauser L."/>
            <person name="Kyrpides N."/>
            <person name="Ovchinnikova G."/>
            <person name="Liberton M."/>
            <person name="Stoeckel J."/>
            <person name="Banerjee A."/>
            <person name="Singh A."/>
            <person name="Page L."/>
            <person name="Sato H."/>
            <person name="Zhao L."/>
            <person name="Sherman L."/>
            <person name="Pakrasi H."/>
            <person name="Richardson P."/>
        </authorList>
    </citation>
    <scope>NUCLEOTIDE SEQUENCE</scope>
    <source>
        <strain evidence="6">PCC 7425</strain>
    </source>
</reference>
<dbReference type="eggNOG" id="COG1741">
    <property type="taxonomic scope" value="Bacteria"/>
</dbReference>
<comment type="cofactor">
    <cofactor evidence="2">
        <name>Fe cation</name>
        <dbReference type="ChEBI" id="CHEBI:24875"/>
    </cofactor>
    <text evidence="2">Binds 1 Fe cation per subunit.</text>
</comment>
<evidence type="ECO:0000256" key="3">
    <source>
        <dbReference type="RuleBase" id="RU003457"/>
    </source>
</evidence>
<organism evidence="6">
    <name type="scientific">Cyanothece sp. (strain PCC 7425 / ATCC 29141)</name>
    <dbReference type="NCBI Taxonomy" id="395961"/>
    <lineage>
        <taxon>Bacteria</taxon>
        <taxon>Bacillati</taxon>
        <taxon>Cyanobacteriota</taxon>
        <taxon>Cyanophyceae</taxon>
        <taxon>Gomontiellales</taxon>
        <taxon>Cyanothecaceae</taxon>
        <taxon>Cyanothece</taxon>
    </lineage>
</organism>
<dbReference type="InterPro" id="IPR011051">
    <property type="entry name" value="RmlC_Cupin_sf"/>
</dbReference>
<accession>B8HYN4</accession>
<feature type="binding site" evidence="2">
    <location>
        <position position="108"/>
    </location>
    <ligand>
        <name>Fe cation</name>
        <dbReference type="ChEBI" id="CHEBI:24875"/>
    </ligand>
</feature>
<keyword evidence="2" id="KW-0408">Iron</keyword>
<comment type="similarity">
    <text evidence="1 3">Belongs to the pirin family.</text>
</comment>
<dbReference type="InterPro" id="IPR014710">
    <property type="entry name" value="RmlC-like_jellyroll"/>
</dbReference>
<sequence>MSSKLESSPLIHDRNHRGHTQIGWLDSYHTFSFGQFYDPQRMGWRSLRVINEDRVIPGAGFAPHSHRDMEIFTYVLKGSLEHKDSLGNGSIIRPGEAQIMSAGTGITHSEYNASKTDPVHFLQIWVLPNQAGLPPRYEQREFPLAERESQLRLIASPQGEDGAITIHQDVKLYTAVLNPGDQLTYTLNSYRYGWLQIAQGEVTLNEQQLRAGDGVQLIGSEALTLTSVSGGEILLFDLA</sequence>
<dbReference type="Pfam" id="PF02678">
    <property type="entry name" value="Pirin"/>
    <property type="match status" value="1"/>
</dbReference>
<feature type="domain" description="Pirin N-terminal" evidence="4">
    <location>
        <begin position="17"/>
        <end position="126"/>
    </location>
</feature>
<dbReference type="OrthoDB" id="321327at2"/>
<dbReference type="SUPFAM" id="SSF51182">
    <property type="entry name" value="RmlC-like cupins"/>
    <property type="match status" value="1"/>
</dbReference>
<name>B8HYN4_CYAP4</name>
<dbReference type="InterPro" id="IPR003829">
    <property type="entry name" value="Pirin_N_dom"/>
</dbReference>
<dbReference type="EMBL" id="CP001344">
    <property type="protein sequence ID" value="ACL46688.1"/>
    <property type="molecule type" value="Genomic_DNA"/>
</dbReference>
<dbReference type="HOGENOM" id="CLU_064194_2_2_3"/>
<evidence type="ECO:0000313" key="6">
    <source>
        <dbReference type="EMBL" id="ACL46688.1"/>
    </source>
</evidence>
<protein>
    <submittedName>
        <fullName evidence="6">Pirin domain protein</fullName>
    </submittedName>
</protein>
<dbReference type="PANTHER" id="PTHR43212">
    <property type="entry name" value="QUERCETIN 2,3-DIOXYGENASE"/>
    <property type="match status" value="1"/>
</dbReference>
<feature type="binding site" evidence="2">
    <location>
        <position position="66"/>
    </location>
    <ligand>
        <name>Fe cation</name>
        <dbReference type="ChEBI" id="CHEBI:24875"/>
    </ligand>
</feature>
<dbReference type="AlphaFoldDB" id="B8HYN4"/>
<dbReference type="PANTHER" id="PTHR43212:SF3">
    <property type="entry name" value="QUERCETIN 2,3-DIOXYGENASE"/>
    <property type="match status" value="1"/>
</dbReference>
<evidence type="ECO:0000259" key="5">
    <source>
        <dbReference type="Pfam" id="PF17954"/>
    </source>
</evidence>
<proteinExistence type="inferred from homology"/>
<dbReference type="InterPro" id="IPR041602">
    <property type="entry name" value="Quercetinase_C"/>
</dbReference>
<evidence type="ECO:0000256" key="1">
    <source>
        <dbReference type="ARBA" id="ARBA00008416"/>
    </source>
</evidence>
<dbReference type="STRING" id="395961.Cyan7425_4378"/>
<dbReference type="KEGG" id="cyn:Cyan7425_4378"/>